<gene>
    <name evidence="3" type="ORF">HNP84_003480</name>
</gene>
<dbReference type="Pfam" id="PF06719">
    <property type="entry name" value="AraC_N"/>
    <property type="match status" value="1"/>
</dbReference>
<keyword evidence="4" id="KW-1185">Reference proteome</keyword>
<proteinExistence type="predicted"/>
<evidence type="ECO:0000256" key="1">
    <source>
        <dbReference type="SAM" id="MobiDB-lite"/>
    </source>
</evidence>
<feature type="region of interest" description="Disordered" evidence="1">
    <location>
        <begin position="26"/>
        <end position="45"/>
    </location>
</feature>
<organism evidence="3 4">
    <name type="scientific">Thermocatellispora tengchongensis</name>
    <dbReference type="NCBI Taxonomy" id="1073253"/>
    <lineage>
        <taxon>Bacteria</taxon>
        <taxon>Bacillati</taxon>
        <taxon>Actinomycetota</taxon>
        <taxon>Actinomycetes</taxon>
        <taxon>Streptosporangiales</taxon>
        <taxon>Streptosporangiaceae</taxon>
        <taxon>Thermocatellispora</taxon>
    </lineage>
</organism>
<feature type="compositionally biased region" description="Polar residues" evidence="1">
    <location>
        <begin position="28"/>
        <end position="38"/>
    </location>
</feature>
<evidence type="ECO:0000313" key="4">
    <source>
        <dbReference type="Proteomes" id="UP000578449"/>
    </source>
</evidence>
<name>A0A840NY00_9ACTN</name>
<protein>
    <recommendedName>
        <fullName evidence="2">Transcription regulator HTH AraC N-terminal domain-containing protein</fullName>
    </recommendedName>
</protein>
<feature type="domain" description="Transcription regulator HTH AraC N-terminal" evidence="2">
    <location>
        <begin position="1"/>
        <end position="28"/>
    </location>
</feature>
<comment type="caution">
    <text evidence="3">The sequence shown here is derived from an EMBL/GenBank/DDBJ whole genome shotgun (WGS) entry which is preliminary data.</text>
</comment>
<reference evidence="3 4" key="1">
    <citation type="submission" date="2020-08" db="EMBL/GenBank/DDBJ databases">
        <title>Genomic Encyclopedia of Type Strains, Phase IV (KMG-IV): sequencing the most valuable type-strain genomes for metagenomic binning, comparative biology and taxonomic classification.</title>
        <authorList>
            <person name="Goeker M."/>
        </authorList>
    </citation>
    <scope>NUCLEOTIDE SEQUENCE [LARGE SCALE GENOMIC DNA]</scope>
    <source>
        <strain evidence="3 4">DSM 45615</strain>
    </source>
</reference>
<evidence type="ECO:0000259" key="2">
    <source>
        <dbReference type="Pfam" id="PF06719"/>
    </source>
</evidence>
<dbReference type="AlphaFoldDB" id="A0A840NY00"/>
<accession>A0A840NY00</accession>
<sequence>MTADLLDAAIRLVRLLDRPRDQAVLAPANTTPNRSASRTWHGCPA</sequence>
<evidence type="ECO:0000313" key="3">
    <source>
        <dbReference type="EMBL" id="MBB5133754.1"/>
    </source>
</evidence>
<dbReference type="RefSeq" id="WP_246518215.1">
    <property type="nucleotide sequence ID" value="NZ_BAABIX010000001.1"/>
</dbReference>
<dbReference type="InterPro" id="IPR009594">
    <property type="entry name" value="Tscrpt_reg_HTH_AraC_N"/>
</dbReference>
<dbReference type="EMBL" id="JACHGN010000006">
    <property type="protein sequence ID" value="MBB5133754.1"/>
    <property type="molecule type" value="Genomic_DNA"/>
</dbReference>
<dbReference type="Proteomes" id="UP000578449">
    <property type="component" value="Unassembled WGS sequence"/>
</dbReference>